<evidence type="ECO:0000313" key="2">
    <source>
        <dbReference type="EMBL" id="KHN69471.1"/>
    </source>
</evidence>
<dbReference type="EMBL" id="JOKQ01000007">
    <property type="protein sequence ID" value="KHN69471.1"/>
    <property type="molecule type" value="Genomic_DNA"/>
</dbReference>
<dbReference type="Proteomes" id="UP000031056">
    <property type="component" value="Unassembled WGS sequence"/>
</dbReference>
<keyword evidence="3" id="KW-1185">Reference proteome</keyword>
<dbReference type="HOGENOM" id="CLU_1402856_0_0_1"/>
<sequence length="194" mass="23177">MDIRKITKVKYALFFAITVWTLMYIVLIVFEYAMLNARRRIFEEILGRYRCFQEVGNEKPSFWMLDYFYYVWMFVRCLIIKDPLDGLPCKNAKEKMYFLDNMLRDFNMIIICAELAKENDFPIGKAINQLLGADLSKIHEDNSIEHNTLYKRFIELAPKRFENVQLELQVFGNAKKMSLHTHVVLVVIQYLHQK</sequence>
<proteinExistence type="predicted"/>
<dbReference type="VEuPathDB" id="MicrosporidiaDB:M896_070390"/>
<evidence type="ECO:0000313" key="3">
    <source>
        <dbReference type="Proteomes" id="UP000031056"/>
    </source>
</evidence>
<dbReference type="GeneID" id="26262008"/>
<dbReference type="InParanoid" id="A0A0B2UEE6"/>
<accession>A0A0B2UEE6</accession>
<evidence type="ECO:0000256" key="1">
    <source>
        <dbReference type="SAM" id="Phobius"/>
    </source>
</evidence>
<name>A0A0B2UEE6_9MICR</name>
<dbReference type="RefSeq" id="XP_014563513.1">
    <property type="nucleotide sequence ID" value="XM_014708027.1"/>
</dbReference>
<keyword evidence="1" id="KW-0472">Membrane</keyword>
<reference evidence="2 3" key="1">
    <citation type="journal article" date="2014" name="MBio">
        <title>The Ordospora colligata genome; evolution of extreme reduction in microsporidia and host-to-parasite horizontal gene transfer.</title>
        <authorList>
            <person name="Pombert J.-F."/>
            <person name="Haag K.L."/>
            <person name="Beidas S."/>
            <person name="Ebert D."/>
            <person name="Keeling P.J."/>
        </authorList>
    </citation>
    <scope>NUCLEOTIDE SEQUENCE [LARGE SCALE GENOMIC DNA]</scope>
    <source>
        <strain evidence="2 3">OC4</strain>
    </source>
</reference>
<keyword evidence="1" id="KW-1133">Transmembrane helix</keyword>
<keyword evidence="1" id="KW-0812">Transmembrane</keyword>
<organism evidence="2 3">
    <name type="scientific">Ordospora colligata OC4</name>
    <dbReference type="NCBI Taxonomy" id="1354746"/>
    <lineage>
        <taxon>Eukaryota</taxon>
        <taxon>Fungi</taxon>
        <taxon>Fungi incertae sedis</taxon>
        <taxon>Microsporidia</taxon>
        <taxon>Ordosporidae</taxon>
        <taxon>Ordospora</taxon>
    </lineage>
</organism>
<protein>
    <submittedName>
        <fullName evidence="2">Uncharacterized protein</fullName>
    </submittedName>
</protein>
<dbReference type="AlphaFoldDB" id="A0A0B2UEE6"/>
<feature type="transmembrane region" description="Helical" evidence="1">
    <location>
        <begin position="12"/>
        <end position="35"/>
    </location>
</feature>
<comment type="caution">
    <text evidence="2">The sequence shown here is derived from an EMBL/GenBank/DDBJ whole genome shotgun (WGS) entry which is preliminary data.</text>
</comment>
<gene>
    <name evidence="2" type="ORF">M896_070390</name>
</gene>